<dbReference type="GO" id="GO:0016705">
    <property type="term" value="F:oxidoreductase activity, acting on paired donors, with incorporation or reduction of molecular oxygen"/>
    <property type="evidence" value="ECO:0007669"/>
    <property type="project" value="InterPro"/>
</dbReference>
<dbReference type="AlphaFoldDB" id="A0A7W7CD87"/>
<proteinExistence type="predicted"/>
<dbReference type="SUPFAM" id="SSF51679">
    <property type="entry name" value="Bacterial luciferase-like"/>
    <property type="match status" value="1"/>
</dbReference>
<comment type="caution">
    <text evidence="3">The sequence shown here is derived from an EMBL/GenBank/DDBJ whole genome shotgun (WGS) entry which is preliminary data.</text>
</comment>
<accession>A0A7W7CD87</accession>
<dbReference type="PANTHER" id="PTHR43244">
    <property type="match status" value="1"/>
</dbReference>
<organism evidence="3 4">
    <name type="scientific">Crossiella cryophila</name>
    <dbReference type="NCBI Taxonomy" id="43355"/>
    <lineage>
        <taxon>Bacteria</taxon>
        <taxon>Bacillati</taxon>
        <taxon>Actinomycetota</taxon>
        <taxon>Actinomycetes</taxon>
        <taxon>Pseudonocardiales</taxon>
        <taxon>Pseudonocardiaceae</taxon>
        <taxon>Crossiella</taxon>
    </lineage>
</organism>
<dbReference type="EMBL" id="JACHMH010000001">
    <property type="protein sequence ID" value="MBB4679001.1"/>
    <property type="molecule type" value="Genomic_DNA"/>
</dbReference>
<dbReference type="GO" id="GO:0004497">
    <property type="term" value="F:monooxygenase activity"/>
    <property type="evidence" value="ECO:0007669"/>
    <property type="project" value="UniProtKB-KW"/>
</dbReference>
<gene>
    <name evidence="3" type="ORF">HNR67_005119</name>
</gene>
<dbReference type="Gene3D" id="3.20.20.30">
    <property type="entry name" value="Luciferase-like domain"/>
    <property type="match status" value="1"/>
</dbReference>
<dbReference type="InterPro" id="IPR050564">
    <property type="entry name" value="F420-G6PD/mer"/>
</dbReference>
<evidence type="ECO:0000313" key="4">
    <source>
        <dbReference type="Proteomes" id="UP000533598"/>
    </source>
</evidence>
<evidence type="ECO:0000313" key="3">
    <source>
        <dbReference type="EMBL" id="MBB4679001.1"/>
    </source>
</evidence>
<sequence>MKIGVQLPSFGVDPSATAAEHARHAEGLGLESVWTGDHLIPALPYLDSTLVQATVAASTSTIKLGFGVLIPALRGAAWAAKQIATLQHLSGDRLIVGIGTGGEPHGDAAWRAVGVPFAERGKRTDAVLAVLPDLIAGREAAIDGETVRMSPGATVPPLLIGGSGPAAWRRIAQLGAGWYPAFVPPSVVAAGIQRLRDLGIEAPVTVGVSVGLGPVEPSVVADRVRGLLDYGVGEAEARQAIVVGSPAQAAEQLAAFAETGAERVVAMPFPADRFQQRELLAEAMRKLTG</sequence>
<evidence type="ECO:0000259" key="2">
    <source>
        <dbReference type="Pfam" id="PF00296"/>
    </source>
</evidence>
<dbReference type="RefSeq" id="WP_185004801.1">
    <property type="nucleotide sequence ID" value="NZ_BAAAUI010000046.1"/>
</dbReference>
<evidence type="ECO:0000256" key="1">
    <source>
        <dbReference type="ARBA" id="ARBA00023002"/>
    </source>
</evidence>
<keyword evidence="3" id="KW-0503">Monooxygenase</keyword>
<protein>
    <submittedName>
        <fullName evidence="3">Alkanesulfonate monooxygenase SsuD/methylene tetrahydromethanopterin reductase-like flavin-dependent oxidoreductase (Luciferase family)</fullName>
    </submittedName>
</protein>
<dbReference type="PANTHER" id="PTHR43244:SF1">
    <property type="entry name" value="5,10-METHYLENETETRAHYDROMETHANOPTERIN REDUCTASE"/>
    <property type="match status" value="1"/>
</dbReference>
<reference evidence="3 4" key="1">
    <citation type="submission" date="2020-08" db="EMBL/GenBank/DDBJ databases">
        <title>Sequencing the genomes of 1000 actinobacteria strains.</title>
        <authorList>
            <person name="Klenk H.-P."/>
        </authorList>
    </citation>
    <scope>NUCLEOTIDE SEQUENCE [LARGE SCALE GENOMIC DNA]</scope>
    <source>
        <strain evidence="3 4">DSM 44230</strain>
    </source>
</reference>
<keyword evidence="1" id="KW-0560">Oxidoreductase</keyword>
<feature type="domain" description="Luciferase-like" evidence="2">
    <location>
        <begin position="14"/>
        <end position="197"/>
    </location>
</feature>
<dbReference type="Pfam" id="PF00296">
    <property type="entry name" value="Bac_luciferase"/>
    <property type="match status" value="1"/>
</dbReference>
<dbReference type="InterPro" id="IPR036661">
    <property type="entry name" value="Luciferase-like_sf"/>
</dbReference>
<dbReference type="InterPro" id="IPR011251">
    <property type="entry name" value="Luciferase-like_dom"/>
</dbReference>
<dbReference type="Proteomes" id="UP000533598">
    <property type="component" value="Unassembled WGS sequence"/>
</dbReference>
<keyword evidence="4" id="KW-1185">Reference proteome</keyword>
<name>A0A7W7CD87_9PSEU</name>